<evidence type="ECO:0000313" key="3">
    <source>
        <dbReference type="Proteomes" id="UP000016960"/>
    </source>
</evidence>
<reference evidence="2 3" key="1">
    <citation type="submission" date="2013-05" db="EMBL/GenBank/DDBJ databases">
        <title>Draft genome sequence of Rubidibacter lacunae KORDI 51-2.</title>
        <authorList>
            <person name="Choi D.H."/>
            <person name="Noh J.H."/>
            <person name="Kwon K.-K."/>
            <person name="Lee J.-H."/>
            <person name="Ryu J.-Y."/>
        </authorList>
    </citation>
    <scope>NUCLEOTIDE SEQUENCE [LARGE SCALE GENOMIC DNA]</scope>
    <source>
        <strain evidence="2 3">KORDI 51-2</strain>
    </source>
</reference>
<proteinExistence type="predicted"/>
<feature type="region of interest" description="Disordered" evidence="1">
    <location>
        <begin position="1"/>
        <end position="30"/>
    </location>
</feature>
<dbReference type="Proteomes" id="UP000016960">
    <property type="component" value="Unassembled WGS sequence"/>
</dbReference>
<dbReference type="EMBL" id="ASSJ01000028">
    <property type="protein sequence ID" value="ERN42277.1"/>
    <property type="molecule type" value="Genomic_DNA"/>
</dbReference>
<evidence type="ECO:0000256" key="1">
    <source>
        <dbReference type="SAM" id="MobiDB-lite"/>
    </source>
</evidence>
<comment type="caution">
    <text evidence="2">The sequence shown here is derived from an EMBL/GenBank/DDBJ whole genome shotgun (WGS) entry which is preliminary data.</text>
</comment>
<dbReference type="STRING" id="582515.KR51_00010520"/>
<dbReference type="AlphaFoldDB" id="U5DN40"/>
<name>U5DN40_9CHRO</name>
<keyword evidence="3" id="KW-1185">Reference proteome</keyword>
<organism evidence="2 3">
    <name type="scientific">Rubidibacter lacunae KORDI 51-2</name>
    <dbReference type="NCBI Taxonomy" id="582515"/>
    <lineage>
        <taxon>Bacteria</taxon>
        <taxon>Bacillati</taxon>
        <taxon>Cyanobacteriota</taxon>
        <taxon>Cyanophyceae</taxon>
        <taxon>Oscillatoriophycideae</taxon>
        <taxon>Chroococcales</taxon>
        <taxon>Aphanothecaceae</taxon>
        <taxon>Rubidibacter</taxon>
    </lineage>
</organism>
<sequence length="61" mass="6365">MLVFASNLPRVGSPGASPTTDGMVGLPSPARQGNPLSLWAALLKQNETNTRPASPCELHPL</sequence>
<evidence type="ECO:0000313" key="2">
    <source>
        <dbReference type="EMBL" id="ERN42277.1"/>
    </source>
</evidence>
<protein>
    <submittedName>
        <fullName evidence="2">Uncharacterized protein</fullName>
    </submittedName>
</protein>
<gene>
    <name evidence="2" type="ORF">KR51_00010520</name>
</gene>
<accession>U5DN40</accession>
<dbReference type="InParanoid" id="U5DN40"/>